<dbReference type="Gene3D" id="1.20.5.2700">
    <property type="match status" value="2"/>
</dbReference>
<dbReference type="InterPro" id="IPR003945">
    <property type="entry name" value="NU5C-like"/>
</dbReference>
<name>A0A532V5U4_UNCL8</name>
<feature type="transmembrane region" description="Helical" evidence="7">
    <location>
        <begin position="249"/>
        <end position="271"/>
    </location>
</feature>
<dbReference type="PANTHER" id="PTHR42829">
    <property type="entry name" value="NADH-UBIQUINONE OXIDOREDUCTASE CHAIN 5"/>
    <property type="match status" value="1"/>
</dbReference>
<dbReference type="PRINTS" id="PR01434">
    <property type="entry name" value="NADHDHGNASE5"/>
</dbReference>
<feature type="transmembrane region" description="Helical" evidence="7">
    <location>
        <begin position="277"/>
        <end position="298"/>
    </location>
</feature>
<evidence type="ECO:0000256" key="4">
    <source>
        <dbReference type="ARBA" id="ARBA00023136"/>
    </source>
</evidence>
<dbReference type="NCBIfam" id="NF005141">
    <property type="entry name" value="PRK06590.1"/>
    <property type="match status" value="1"/>
</dbReference>
<dbReference type="Proteomes" id="UP000319619">
    <property type="component" value="Unassembled WGS sequence"/>
</dbReference>
<comment type="caution">
    <text evidence="10">The sequence shown here is derived from an EMBL/GenBank/DDBJ whole genome shotgun (WGS) entry which is preliminary data.</text>
</comment>
<evidence type="ECO:0000313" key="10">
    <source>
        <dbReference type="EMBL" id="TKJ42571.1"/>
    </source>
</evidence>
<dbReference type="InterPro" id="IPR001516">
    <property type="entry name" value="Proton_antipo_N"/>
</dbReference>
<feature type="domain" description="NADH-Ubiquinone oxidoreductase (complex I) chain 5 N-terminal" evidence="9">
    <location>
        <begin position="68"/>
        <end position="118"/>
    </location>
</feature>
<dbReference type="Pfam" id="PF00361">
    <property type="entry name" value="Proton_antipo_M"/>
    <property type="match status" value="1"/>
</dbReference>
<dbReference type="GO" id="GO:0016020">
    <property type="term" value="C:membrane"/>
    <property type="evidence" value="ECO:0007669"/>
    <property type="project" value="UniProtKB-SubCell"/>
</dbReference>
<sequence>MITEAIIILLAPIIAFTIVIFIGKRLPRGGDWVSLAAIFLGLILALHLLSRMLGEWDPDFAISWQFHWFMFGDYDLTIGINLDNMAIMMLVVVTIVSSLVHLFSVGYMHGDVRYSRFFAYLSFFSFSMLGLVLADNIFIIFCFWELVGLSSYLLIGHWYEKKSASDAAVKAFVVNRIGDAGMIVGIMLVFTHLGTLNLNDIIAAVGRGEMTGTLLTVTGICLFCGAIGKSAQFPLHVWLPDAMEGPTPVSALIHAATMVAAGVYLTARIFPILSLDAGLVIAYVGGFTALFAATIAVAQNDIKRVLAYSTLSQLGYMVMALGAGAYTAGFFHLCTHAMFKAALFLGSGSVIHAMHGALHHIHSDADPQDMRNMGGLKKYMPKTYWSFLLATLALCGVPLTAGFLSKDAILGGTLAYAQLNPGNWLLPVFGFGAAILTAFYMFRLIYLTFFGKFRPGEEAEKHLHEAPANMTIPVAVMAGLSIFIFWSLPTVNPTSAEKGWFAHLFPTPGKVYEHIIPNRQMRVDTTRDDYLTLMVEPETSGSTEHHDEAEKHETHGHAVPDHDAEGHAVAGADHHDDHVAHVHHQAHTTAMIISIIMAGLGILLAYRTYYQWKISAAAWQKRLGIIYQGMFNKWWVDEIYDVVFVKGLHLCTKILAAFDLYVIDGIVNATAALWRALAFIHGIFDHYVIDGLANGIAWFVGLWGRFARMFQTGSVQRYMLITAVVVALFLLLRL</sequence>
<feature type="transmembrane region" description="Helical" evidence="7">
    <location>
        <begin position="6"/>
        <end position="23"/>
    </location>
</feature>
<evidence type="ECO:0000256" key="2">
    <source>
        <dbReference type="ARBA" id="ARBA00022692"/>
    </source>
</evidence>
<dbReference type="AlphaFoldDB" id="A0A532V5U4"/>
<dbReference type="EMBL" id="NJBN01000001">
    <property type="protein sequence ID" value="TKJ42571.1"/>
    <property type="molecule type" value="Genomic_DNA"/>
</dbReference>
<dbReference type="InterPro" id="IPR018393">
    <property type="entry name" value="NADHpl_OxRdtase_5_subgr"/>
</dbReference>
<feature type="transmembrane region" description="Helical" evidence="7">
    <location>
        <begin position="32"/>
        <end position="50"/>
    </location>
</feature>
<evidence type="ECO:0000256" key="1">
    <source>
        <dbReference type="ARBA" id="ARBA00004127"/>
    </source>
</evidence>
<feature type="transmembrane region" description="Helical" evidence="7">
    <location>
        <begin position="85"/>
        <end position="107"/>
    </location>
</feature>
<feature type="transmembrane region" description="Helical" evidence="7">
    <location>
        <begin position="137"/>
        <end position="155"/>
    </location>
</feature>
<feature type="transmembrane region" description="Helical" evidence="7">
    <location>
        <begin position="424"/>
        <end position="449"/>
    </location>
</feature>
<dbReference type="PRINTS" id="PR01435">
    <property type="entry name" value="NPOXDRDTASE5"/>
</dbReference>
<dbReference type="NCBIfam" id="TIGR01974">
    <property type="entry name" value="NDH_I_L"/>
    <property type="match status" value="1"/>
</dbReference>
<keyword evidence="3 7" id="KW-1133">Transmembrane helix</keyword>
<dbReference type="PANTHER" id="PTHR42829:SF2">
    <property type="entry name" value="NADH-UBIQUINONE OXIDOREDUCTASE CHAIN 5"/>
    <property type="match status" value="1"/>
</dbReference>
<feature type="domain" description="NADH:quinone oxidoreductase/Mrp antiporter transmembrane" evidence="8">
    <location>
        <begin position="134"/>
        <end position="418"/>
    </location>
</feature>
<feature type="transmembrane region" description="Helical" evidence="7">
    <location>
        <begin position="305"/>
        <end position="329"/>
    </location>
</feature>
<feature type="compositionally biased region" description="Basic and acidic residues" evidence="6">
    <location>
        <begin position="543"/>
        <end position="564"/>
    </location>
</feature>
<feature type="transmembrane region" description="Helical" evidence="7">
    <location>
        <begin position="114"/>
        <end position="131"/>
    </location>
</feature>
<evidence type="ECO:0000259" key="8">
    <source>
        <dbReference type="Pfam" id="PF00361"/>
    </source>
</evidence>
<feature type="transmembrane region" description="Helical" evidence="7">
    <location>
        <begin position="715"/>
        <end position="732"/>
    </location>
</feature>
<feature type="transmembrane region" description="Helical" evidence="7">
    <location>
        <begin position="470"/>
        <end position="488"/>
    </location>
</feature>
<feature type="transmembrane region" description="Helical" evidence="7">
    <location>
        <begin position="167"/>
        <end position="190"/>
    </location>
</feature>
<dbReference type="GO" id="GO:0012505">
    <property type="term" value="C:endomembrane system"/>
    <property type="evidence" value="ECO:0007669"/>
    <property type="project" value="UniProtKB-SubCell"/>
</dbReference>
<dbReference type="GO" id="GO:0015990">
    <property type="term" value="P:electron transport coupled proton transport"/>
    <property type="evidence" value="ECO:0007669"/>
    <property type="project" value="TreeGrafter"/>
</dbReference>
<dbReference type="InterPro" id="IPR001750">
    <property type="entry name" value="ND/Mrp_TM"/>
</dbReference>
<accession>A0A532V5U4</accession>
<evidence type="ECO:0000256" key="5">
    <source>
        <dbReference type="RuleBase" id="RU000320"/>
    </source>
</evidence>
<keyword evidence="2 5" id="KW-0812">Transmembrane</keyword>
<evidence type="ECO:0000256" key="7">
    <source>
        <dbReference type="SAM" id="Phobius"/>
    </source>
</evidence>
<keyword evidence="4 7" id="KW-0472">Membrane</keyword>
<comment type="subcellular location">
    <subcellularLocation>
        <location evidence="1">Endomembrane system</location>
        <topology evidence="1">Multi-pass membrane protein</topology>
    </subcellularLocation>
    <subcellularLocation>
        <location evidence="5">Membrane</location>
        <topology evidence="5">Multi-pass membrane protein</topology>
    </subcellularLocation>
</comment>
<dbReference type="GO" id="GO:0003954">
    <property type="term" value="F:NADH dehydrogenase activity"/>
    <property type="evidence" value="ECO:0007669"/>
    <property type="project" value="TreeGrafter"/>
</dbReference>
<feature type="transmembrane region" description="Helical" evidence="7">
    <location>
        <begin position="586"/>
        <end position="606"/>
    </location>
</feature>
<protein>
    <submittedName>
        <fullName evidence="10">NADH-quinone oxidoreductase subunit L</fullName>
    </submittedName>
</protein>
<dbReference type="GO" id="GO:0008137">
    <property type="term" value="F:NADH dehydrogenase (ubiquinone) activity"/>
    <property type="evidence" value="ECO:0007669"/>
    <property type="project" value="InterPro"/>
</dbReference>
<reference evidence="10 11" key="1">
    <citation type="submission" date="2017-06" db="EMBL/GenBank/DDBJ databases">
        <title>Novel microbial phyla capable of carbon fixation and sulfur reduction in deep-sea sediments.</title>
        <authorList>
            <person name="Huang J."/>
            <person name="Baker B."/>
            <person name="Wang Y."/>
        </authorList>
    </citation>
    <scope>NUCLEOTIDE SEQUENCE [LARGE SCALE GENOMIC DNA]</scope>
    <source>
        <strain evidence="10">B3_LCP</strain>
    </source>
</reference>
<evidence type="ECO:0000256" key="3">
    <source>
        <dbReference type="ARBA" id="ARBA00022989"/>
    </source>
</evidence>
<dbReference type="GO" id="GO:0042773">
    <property type="term" value="P:ATP synthesis coupled electron transport"/>
    <property type="evidence" value="ECO:0007669"/>
    <property type="project" value="InterPro"/>
</dbReference>
<feature type="transmembrane region" description="Helical" evidence="7">
    <location>
        <begin position="383"/>
        <end position="404"/>
    </location>
</feature>
<feature type="region of interest" description="Disordered" evidence="6">
    <location>
        <begin position="538"/>
        <end position="564"/>
    </location>
</feature>
<organism evidence="10 11">
    <name type="scientific">candidate division LCP-89 bacterium B3_LCP</name>
    <dbReference type="NCBI Taxonomy" id="2012998"/>
    <lineage>
        <taxon>Bacteria</taxon>
        <taxon>Pseudomonadati</taxon>
        <taxon>Bacteria division LCP-89</taxon>
    </lineage>
</organism>
<evidence type="ECO:0000313" key="11">
    <source>
        <dbReference type="Proteomes" id="UP000319619"/>
    </source>
</evidence>
<dbReference type="Pfam" id="PF00662">
    <property type="entry name" value="Proton_antipo_N"/>
    <property type="match status" value="1"/>
</dbReference>
<evidence type="ECO:0000256" key="6">
    <source>
        <dbReference type="SAM" id="MobiDB-lite"/>
    </source>
</evidence>
<proteinExistence type="predicted"/>
<evidence type="ECO:0000259" key="9">
    <source>
        <dbReference type="Pfam" id="PF00662"/>
    </source>
</evidence>
<gene>
    <name evidence="10" type="ORF">CEE37_02460</name>
</gene>